<evidence type="ECO:0000256" key="3">
    <source>
        <dbReference type="ARBA" id="ARBA00022679"/>
    </source>
</evidence>
<evidence type="ECO:0000313" key="11">
    <source>
        <dbReference type="Proteomes" id="UP000564378"/>
    </source>
</evidence>
<dbReference type="RefSeq" id="WP_185801777.1">
    <property type="nucleotide sequence ID" value="NZ_JACJVJ010000002.1"/>
</dbReference>
<evidence type="ECO:0000259" key="9">
    <source>
        <dbReference type="PROSITE" id="PS50206"/>
    </source>
</evidence>
<keyword evidence="4" id="KW-0677">Repeat</keyword>
<evidence type="ECO:0000256" key="2">
    <source>
        <dbReference type="ARBA" id="ARBA00022490"/>
    </source>
</evidence>
<organism evidence="10 11">
    <name type="scientific">Parasphingopyxis marina</name>
    <dbReference type="NCBI Taxonomy" id="2761622"/>
    <lineage>
        <taxon>Bacteria</taxon>
        <taxon>Pseudomonadati</taxon>
        <taxon>Pseudomonadota</taxon>
        <taxon>Alphaproteobacteria</taxon>
        <taxon>Sphingomonadales</taxon>
        <taxon>Sphingomonadaceae</taxon>
        <taxon>Parasphingopyxis</taxon>
    </lineage>
</organism>
<dbReference type="InterPro" id="IPR045078">
    <property type="entry name" value="TST/MPST-like"/>
</dbReference>
<dbReference type="PROSITE" id="PS50206">
    <property type="entry name" value="RHODANESE_3"/>
    <property type="match status" value="2"/>
</dbReference>
<feature type="domain" description="Rhodanese" evidence="9">
    <location>
        <begin position="15"/>
        <end position="132"/>
    </location>
</feature>
<reference evidence="10 11" key="1">
    <citation type="submission" date="2020-08" db="EMBL/GenBank/DDBJ databases">
        <title>Draft genome sequence of Parasphingopyxis sp. GrpM-11.</title>
        <authorList>
            <person name="Oh J."/>
            <person name="Roh D.-H."/>
        </authorList>
    </citation>
    <scope>NUCLEOTIDE SEQUENCE [LARGE SCALE GENOMIC DNA]</scope>
    <source>
        <strain evidence="10 11">GrpM-11</strain>
    </source>
</reference>
<dbReference type="AlphaFoldDB" id="A0A842HWN0"/>
<dbReference type="SUPFAM" id="SSF52821">
    <property type="entry name" value="Rhodanese/Cell cycle control phosphatase"/>
    <property type="match status" value="2"/>
</dbReference>
<keyword evidence="11" id="KW-1185">Reference proteome</keyword>
<keyword evidence="3 10" id="KW-0808">Transferase</keyword>
<accession>A0A842HWN0</accession>
<gene>
    <name evidence="10" type="primary">sseA</name>
    <name evidence="10" type="ORF">H6P80_12960</name>
</gene>
<proteinExistence type="predicted"/>
<dbReference type="GO" id="GO:0004792">
    <property type="term" value="F:thiosulfate-cyanide sulfurtransferase activity"/>
    <property type="evidence" value="ECO:0007669"/>
    <property type="project" value="InterPro"/>
</dbReference>
<dbReference type="EMBL" id="JACJVJ010000002">
    <property type="protein sequence ID" value="MBC2778528.1"/>
    <property type="molecule type" value="Genomic_DNA"/>
</dbReference>
<evidence type="ECO:0000256" key="7">
    <source>
        <dbReference type="ARBA" id="ARBA00070833"/>
    </source>
</evidence>
<sequence>MDKLVSTEWLAGELGGEDLRVVDATAFLPGSDRDPAVEYDAAHIPGAMFLNLDELRDTDDPRPMMLPSSEKFASRMQTLGLGDGSRIVVYDNSPIRTAARAWWMFNIFGAHNVAILDGGLQKWTAEGRDTESGKPNVRHRHFTAWKDDGAVRTKADVLANIDSKEAVLVDARSSSRFTGEEPEVREGMVSGHIPGSLNLPYSWLFNEDGTYKQGDELRAAFDKAGVDFEKPMITTCGGGVTAACIFFAASLLGKIDIGLYDGSWSEWGVDPETPKATGAA</sequence>
<dbReference type="NCBIfam" id="NF008557">
    <property type="entry name" value="PRK11493.1"/>
    <property type="match status" value="1"/>
</dbReference>
<name>A0A842HWN0_9SPHN</name>
<keyword evidence="2" id="KW-0963">Cytoplasm</keyword>
<dbReference type="InterPro" id="IPR001307">
    <property type="entry name" value="Thiosulphate_STrfase_CS"/>
</dbReference>
<evidence type="ECO:0000256" key="4">
    <source>
        <dbReference type="ARBA" id="ARBA00022737"/>
    </source>
</evidence>
<comment type="subcellular location">
    <subcellularLocation>
        <location evidence="1">Cytoplasm</location>
    </subcellularLocation>
</comment>
<comment type="caution">
    <text evidence="10">The sequence shown here is derived from an EMBL/GenBank/DDBJ whole genome shotgun (WGS) entry which is preliminary data.</text>
</comment>
<keyword evidence="10" id="KW-0670">Pyruvate</keyword>
<dbReference type="Pfam" id="PF00581">
    <property type="entry name" value="Rhodanese"/>
    <property type="match status" value="2"/>
</dbReference>
<dbReference type="SMART" id="SM00450">
    <property type="entry name" value="RHOD"/>
    <property type="match status" value="2"/>
</dbReference>
<dbReference type="PROSITE" id="PS00380">
    <property type="entry name" value="RHODANESE_1"/>
    <property type="match status" value="1"/>
</dbReference>
<dbReference type="PANTHER" id="PTHR11364:SF27">
    <property type="entry name" value="SULFURTRANSFERASE"/>
    <property type="match status" value="1"/>
</dbReference>
<evidence type="ECO:0000256" key="6">
    <source>
        <dbReference type="ARBA" id="ARBA00066832"/>
    </source>
</evidence>
<dbReference type="EC" id="2.8.1.2" evidence="6"/>
<evidence type="ECO:0000256" key="8">
    <source>
        <dbReference type="ARBA" id="ARBA00078354"/>
    </source>
</evidence>
<dbReference type="FunFam" id="3.40.250.10:FF:000015">
    <property type="entry name" value="Sulfurtransferase"/>
    <property type="match status" value="1"/>
</dbReference>
<evidence type="ECO:0000256" key="5">
    <source>
        <dbReference type="ARBA" id="ARBA00051793"/>
    </source>
</evidence>
<comment type="catalytic activity">
    <reaction evidence="5">
        <text>2-oxo-3-sulfanylpropanoate + [thioredoxin]-dithiol = [thioredoxin]-disulfide + hydrogen sulfide + pyruvate + H(+)</text>
        <dbReference type="Rhea" id="RHEA:21740"/>
        <dbReference type="Rhea" id="RHEA-COMP:10698"/>
        <dbReference type="Rhea" id="RHEA-COMP:10700"/>
        <dbReference type="ChEBI" id="CHEBI:15361"/>
        <dbReference type="ChEBI" id="CHEBI:15378"/>
        <dbReference type="ChEBI" id="CHEBI:29919"/>
        <dbReference type="ChEBI" id="CHEBI:29950"/>
        <dbReference type="ChEBI" id="CHEBI:50058"/>
        <dbReference type="ChEBI" id="CHEBI:57678"/>
        <dbReference type="EC" id="2.8.1.2"/>
    </reaction>
    <physiologicalReaction direction="left-to-right" evidence="5">
        <dbReference type="Rhea" id="RHEA:21741"/>
    </physiologicalReaction>
</comment>
<dbReference type="Proteomes" id="UP000564378">
    <property type="component" value="Unassembled WGS sequence"/>
</dbReference>
<dbReference type="CDD" id="cd01448">
    <property type="entry name" value="TST_Repeat_1"/>
    <property type="match status" value="1"/>
</dbReference>
<dbReference type="GO" id="GO:0005737">
    <property type="term" value="C:cytoplasm"/>
    <property type="evidence" value="ECO:0007669"/>
    <property type="project" value="UniProtKB-SubCell"/>
</dbReference>
<dbReference type="PANTHER" id="PTHR11364">
    <property type="entry name" value="THIOSULFATE SULFERTANSFERASE"/>
    <property type="match status" value="1"/>
</dbReference>
<dbReference type="InterPro" id="IPR036873">
    <property type="entry name" value="Rhodanese-like_dom_sf"/>
</dbReference>
<dbReference type="CDD" id="cd01449">
    <property type="entry name" value="TST_Repeat_2"/>
    <property type="match status" value="1"/>
</dbReference>
<evidence type="ECO:0000256" key="1">
    <source>
        <dbReference type="ARBA" id="ARBA00004496"/>
    </source>
</evidence>
<dbReference type="Gene3D" id="3.40.250.10">
    <property type="entry name" value="Rhodanese-like domain"/>
    <property type="match status" value="2"/>
</dbReference>
<evidence type="ECO:0000313" key="10">
    <source>
        <dbReference type="EMBL" id="MBC2778528.1"/>
    </source>
</evidence>
<protein>
    <recommendedName>
        <fullName evidence="7">3-mercaptopyruvate sulfurtransferase</fullName>
        <ecNumber evidence="6">2.8.1.2</ecNumber>
    </recommendedName>
    <alternativeName>
        <fullName evidence="8">Rhodanese-like protein</fullName>
    </alternativeName>
</protein>
<dbReference type="GO" id="GO:0016784">
    <property type="term" value="F:3-mercaptopyruvate sulfurtransferase activity"/>
    <property type="evidence" value="ECO:0007669"/>
    <property type="project" value="UniProtKB-EC"/>
</dbReference>
<dbReference type="FunFam" id="3.40.250.10:FF:000001">
    <property type="entry name" value="Sulfurtransferase"/>
    <property type="match status" value="1"/>
</dbReference>
<dbReference type="InterPro" id="IPR001763">
    <property type="entry name" value="Rhodanese-like_dom"/>
</dbReference>
<feature type="domain" description="Rhodanese" evidence="9">
    <location>
        <begin position="162"/>
        <end position="276"/>
    </location>
</feature>